<comment type="caution">
    <text evidence="1">The sequence shown here is derived from an EMBL/GenBank/DDBJ whole genome shotgun (WGS) entry which is preliminary data.</text>
</comment>
<evidence type="ECO:0000313" key="2">
    <source>
        <dbReference type="Proteomes" id="UP000813420"/>
    </source>
</evidence>
<dbReference type="RefSeq" id="WP_277271828.1">
    <property type="nucleotide sequence ID" value="NZ_DYXE01000047.1"/>
</dbReference>
<dbReference type="Pfam" id="PF05402">
    <property type="entry name" value="PqqD"/>
    <property type="match status" value="1"/>
</dbReference>
<protein>
    <submittedName>
        <fullName evidence="1">PqqD family protein</fullName>
    </submittedName>
</protein>
<dbReference type="InterPro" id="IPR008792">
    <property type="entry name" value="PQQD"/>
</dbReference>
<dbReference type="EMBL" id="DYXE01000047">
    <property type="protein sequence ID" value="HJH49570.1"/>
    <property type="molecule type" value="Genomic_DNA"/>
</dbReference>
<dbReference type="Gene3D" id="1.10.10.1150">
    <property type="entry name" value="Coenzyme PQQ synthesis protein D (PqqD)"/>
    <property type="match status" value="1"/>
</dbReference>
<dbReference type="InterPro" id="IPR041881">
    <property type="entry name" value="PqqD_sf"/>
</dbReference>
<proteinExistence type="predicted"/>
<organism evidence="1 2">
    <name type="scientific">Merdimonas faecis</name>
    <dbReference type="NCBI Taxonomy" id="1653435"/>
    <lineage>
        <taxon>Bacteria</taxon>
        <taxon>Bacillati</taxon>
        <taxon>Bacillota</taxon>
        <taxon>Clostridia</taxon>
        <taxon>Lachnospirales</taxon>
        <taxon>Lachnospiraceae</taxon>
        <taxon>Merdimonas</taxon>
    </lineage>
</organism>
<name>A0A9D2VXH3_9FIRM</name>
<accession>A0A9D2VXH3</accession>
<sequence length="98" mass="11217">MKTNKEYVLREIAGEPLLLPTGMASQKLNGMIRLTETAAFIWKQVDTASGLEEIVEKILQEFEVDEEIARRDVYGFLRELYVRGIVEDIPEFAGNQKL</sequence>
<reference evidence="1" key="2">
    <citation type="submission" date="2021-09" db="EMBL/GenBank/DDBJ databases">
        <authorList>
            <person name="Gilroy R."/>
        </authorList>
    </citation>
    <scope>NUCLEOTIDE SEQUENCE</scope>
    <source>
        <strain evidence="1">USAMLcec4-12693</strain>
    </source>
</reference>
<dbReference type="Proteomes" id="UP000813420">
    <property type="component" value="Unassembled WGS sequence"/>
</dbReference>
<reference evidence="1" key="1">
    <citation type="journal article" date="2021" name="PeerJ">
        <title>Extensive microbial diversity within the chicken gut microbiome revealed by metagenomics and culture.</title>
        <authorList>
            <person name="Gilroy R."/>
            <person name="Ravi A."/>
            <person name="Getino M."/>
            <person name="Pursley I."/>
            <person name="Horton D.L."/>
            <person name="Alikhan N.F."/>
            <person name="Baker D."/>
            <person name="Gharbi K."/>
            <person name="Hall N."/>
            <person name="Watson M."/>
            <person name="Adriaenssens E.M."/>
            <person name="Foster-Nyarko E."/>
            <person name="Jarju S."/>
            <person name="Secka A."/>
            <person name="Antonio M."/>
            <person name="Oren A."/>
            <person name="Chaudhuri R.R."/>
            <person name="La Ragione R."/>
            <person name="Hildebrand F."/>
            <person name="Pallen M.J."/>
        </authorList>
    </citation>
    <scope>NUCLEOTIDE SEQUENCE</scope>
    <source>
        <strain evidence="1">USAMLcec4-12693</strain>
    </source>
</reference>
<gene>
    <name evidence="1" type="ORF">K8V39_04835</name>
</gene>
<evidence type="ECO:0000313" key="1">
    <source>
        <dbReference type="EMBL" id="HJH49570.1"/>
    </source>
</evidence>
<dbReference type="AlphaFoldDB" id="A0A9D2VXH3"/>